<name>J0D1A1_AURST</name>
<organism evidence="1 2">
    <name type="scientific">Auricularia subglabra (strain TFB-10046 / SS5)</name>
    <name type="common">White-rot fungus</name>
    <name type="synonym">Auricularia delicata (strain TFB10046)</name>
    <dbReference type="NCBI Taxonomy" id="717982"/>
    <lineage>
        <taxon>Eukaryota</taxon>
        <taxon>Fungi</taxon>
        <taxon>Dikarya</taxon>
        <taxon>Basidiomycota</taxon>
        <taxon>Agaricomycotina</taxon>
        <taxon>Agaricomycetes</taxon>
        <taxon>Auriculariales</taxon>
        <taxon>Auriculariaceae</taxon>
        <taxon>Auricularia</taxon>
    </lineage>
</organism>
<dbReference type="EMBL" id="JH687812">
    <property type="protein sequence ID" value="EJD39519.1"/>
    <property type="molecule type" value="Genomic_DNA"/>
</dbReference>
<dbReference type="InParanoid" id="J0D1A1"/>
<gene>
    <name evidence="1" type="ORF">AURDEDRAFT_116086</name>
</gene>
<reference evidence="2" key="1">
    <citation type="journal article" date="2012" name="Science">
        <title>The Paleozoic origin of enzymatic lignin decomposition reconstructed from 31 fungal genomes.</title>
        <authorList>
            <person name="Floudas D."/>
            <person name="Binder M."/>
            <person name="Riley R."/>
            <person name="Barry K."/>
            <person name="Blanchette R.A."/>
            <person name="Henrissat B."/>
            <person name="Martinez A.T."/>
            <person name="Otillar R."/>
            <person name="Spatafora J.W."/>
            <person name="Yadav J.S."/>
            <person name="Aerts A."/>
            <person name="Benoit I."/>
            <person name="Boyd A."/>
            <person name="Carlson A."/>
            <person name="Copeland A."/>
            <person name="Coutinho P.M."/>
            <person name="de Vries R.P."/>
            <person name="Ferreira P."/>
            <person name="Findley K."/>
            <person name="Foster B."/>
            <person name="Gaskell J."/>
            <person name="Glotzer D."/>
            <person name="Gorecki P."/>
            <person name="Heitman J."/>
            <person name="Hesse C."/>
            <person name="Hori C."/>
            <person name="Igarashi K."/>
            <person name="Jurgens J.A."/>
            <person name="Kallen N."/>
            <person name="Kersten P."/>
            <person name="Kohler A."/>
            <person name="Kuees U."/>
            <person name="Kumar T.K.A."/>
            <person name="Kuo A."/>
            <person name="LaButti K."/>
            <person name="Larrondo L.F."/>
            <person name="Lindquist E."/>
            <person name="Ling A."/>
            <person name="Lombard V."/>
            <person name="Lucas S."/>
            <person name="Lundell T."/>
            <person name="Martin R."/>
            <person name="McLaughlin D.J."/>
            <person name="Morgenstern I."/>
            <person name="Morin E."/>
            <person name="Murat C."/>
            <person name="Nagy L.G."/>
            <person name="Nolan M."/>
            <person name="Ohm R.A."/>
            <person name="Patyshakuliyeva A."/>
            <person name="Rokas A."/>
            <person name="Ruiz-Duenas F.J."/>
            <person name="Sabat G."/>
            <person name="Salamov A."/>
            <person name="Samejima M."/>
            <person name="Schmutz J."/>
            <person name="Slot J.C."/>
            <person name="St John F."/>
            <person name="Stenlid J."/>
            <person name="Sun H."/>
            <person name="Sun S."/>
            <person name="Syed K."/>
            <person name="Tsang A."/>
            <person name="Wiebenga A."/>
            <person name="Young D."/>
            <person name="Pisabarro A."/>
            <person name="Eastwood D.C."/>
            <person name="Martin F."/>
            <person name="Cullen D."/>
            <person name="Grigoriev I.V."/>
            <person name="Hibbett D.S."/>
        </authorList>
    </citation>
    <scope>NUCLEOTIDE SEQUENCE [LARGE SCALE GENOMIC DNA]</scope>
    <source>
        <strain evidence="2">TFB10046</strain>
    </source>
</reference>
<proteinExistence type="predicted"/>
<protein>
    <submittedName>
        <fullName evidence="1">Uncharacterized protein</fullName>
    </submittedName>
</protein>
<sequence length="56" mass="6379">MWFLYRLRDPVQDAPTDAVWMTAPTAVGQLSGQGHPSRIDVLIVKQFEVIWQSHVS</sequence>
<accession>J0D1A1</accession>
<evidence type="ECO:0000313" key="1">
    <source>
        <dbReference type="EMBL" id="EJD39519.1"/>
    </source>
</evidence>
<evidence type="ECO:0000313" key="2">
    <source>
        <dbReference type="Proteomes" id="UP000006514"/>
    </source>
</evidence>
<dbReference type="Proteomes" id="UP000006514">
    <property type="component" value="Unassembled WGS sequence"/>
</dbReference>
<dbReference type="KEGG" id="adl:AURDEDRAFT_116086"/>
<keyword evidence="2" id="KW-1185">Reference proteome</keyword>
<dbReference type="AlphaFoldDB" id="J0D1A1"/>